<gene>
    <name evidence="3" type="ORF">KC19_3G095700</name>
</gene>
<name>A0A8T0IJ52_CERPU</name>
<dbReference type="SUPFAM" id="SSF47616">
    <property type="entry name" value="GST C-terminal domain-like"/>
    <property type="match status" value="1"/>
</dbReference>
<reference evidence="3" key="1">
    <citation type="submission" date="2020-06" db="EMBL/GenBank/DDBJ databases">
        <title>WGS assembly of Ceratodon purpureus strain R40.</title>
        <authorList>
            <person name="Carey S.B."/>
            <person name="Jenkins J."/>
            <person name="Shu S."/>
            <person name="Lovell J.T."/>
            <person name="Sreedasyam A."/>
            <person name="Maumus F."/>
            <person name="Tiley G.P."/>
            <person name="Fernandez-Pozo N."/>
            <person name="Barry K."/>
            <person name="Chen C."/>
            <person name="Wang M."/>
            <person name="Lipzen A."/>
            <person name="Daum C."/>
            <person name="Saski C.A."/>
            <person name="Payton A.C."/>
            <person name="Mcbreen J.C."/>
            <person name="Conrad R.E."/>
            <person name="Kollar L.M."/>
            <person name="Olsson S."/>
            <person name="Huttunen S."/>
            <person name="Landis J.B."/>
            <person name="Wickett N.J."/>
            <person name="Johnson M.G."/>
            <person name="Rensing S.A."/>
            <person name="Grimwood J."/>
            <person name="Schmutz J."/>
            <person name="Mcdaniel S.F."/>
        </authorList>
    </citation>
    <scope>NUCLEOTIDE SEQUENCE</scope>
    <source>
        <strain evidence="3">R40</strain>
    </source>
</reference>
<dbReference type="Proteomes" id="UP000822688">
    <property type="component" value="Chromosome 3"/>
</dbReference>
<dbReference type="PROSITE" id="PS50404">
    <property type="entry name" value="GST_NTER"/>
    <property type="match status" value="1"/>
</dbReference>
<dbReference type="InterPro" id="IPR004045">
    <property type="entry name" value="Glutathione_S-Trfase_N"/>
</dbReference>
<dbReference type="PANTHER" id="PTHR45374">
    <property type="entry name" value="GLUTATHIONE S-TRANSFERASE TCHQD"/>
    <property type="match status" value="1"/>
</dbReference>
<dbReference type="PROSITE" id="PS50405">
    <property type="entry name" value="GST_CTER"/>
    <property type="match status" value="1"/>
</dbReference>
<dbReference type="CDD" id="cd00570">
    <property type="entry name" value="GST_N_family"/>
    <property type="match status" value="1"/>
</dbReference>
<accession>A0A8T0IJ52</accession>
<dbReference type="Pfam" id="PF13410">
    <property type="entry name" value="GST_C_2"/>
    <property type="match status" value="1"/>
</dbReference>
<dbReference type="InterPro" id="IPR040079">
    <property type="entry name" value="Glutathione_S-Trfase"/>
</dbReference>
<dbReference type="SUPFAM" id="SSF52833">
    <property type="entry name" value="Thioredoxin-like"/>
    <property type="match status" value="1"/>
</dbReference>
<evidence type="ECO:0000313" key="3">
    <source>
        <dbReference type="EMBL" id="KAG0582931.1"/>
    </source>
</evidence>
<dbReference type="SFLD" id="SFLDS00019">
    <property type="entry name" value="Glutathione_Transferase_(cytos"/>
    <property type="match status" value="1"/>
</dbReference>
<evidence type="ECO:0000259" key="1">
    <source>
        <dbReference type="PROSITE" id="PS50404"/>
    </source>
</evidence>
<dbReference type="EMBL" id="CM026423">
    <property type="protein sequence ID" value="KAG0582931.1"/>
    <property type="molecule type" value="Genomic_DNA"/>
</dbReference>
<evidence type="ECO:0000259" key="2">
    <source>
        <dbReference type="PROSITE" id="PS50405"/>
    </source>
</evidence>
<protein>
    <submittedName>
        <fullName evidence="3">Uncharacterized protein</fullName>
    </submittedName>
</protein>
<sequence>MLWRNFYIQMLITTHISRILVANAMLTSMLFEGYRGEHNIFKFSHWTKELYFYILANFHGSNAMNVIEETLIFYNYPLAFNPAKAKLALEEKGLKYTEKQIDLFNGQSLEPWYMRLNPHGWSPTLVTGKEILTESLDIIRWVDRQGSSLGGNTANKTFVSEWLSKVDAWDGNLFAMCNSNAGGMFKYVTKFKIKVAQSHATRNVDMSDLYMKKIANMNKVLEEVDDAAVVEANKMQLVALLDEAEMRLGKSRYLAGNQYTIADVIFTPVVYRLFSTKKDQQYLTTRSNIRQYYEELKQRPSYNKVFHVSDSGLSAASLILPTLIKIFFINLIKRY</sequence>
<feature type="domain" description="GST N-terminal" evidence="1">
    <location>
        <begin position="69"/>
        <end position="150"/>
    </location>
</feature>
<feature type="domain" description="GST C-terminal" evidence="2">
    <location>
        <begin position="191"/>
        <end position="318"/>
    </location>
</feature>
<keyword evidence="4" id="KW-1185">Reference proteome</keyword>
<dbReference type="Gene3D" id="1.20.1050.10">
    <property type="match status" value="1"/>
</dbReference>
<dbReference type="Pfam" id="PF13409">
    <property type="entry name" value="GST_N_2"/>
    <property type="match status" value="1"/>
</dbReference>
<dbReference type="SFLD" id="SFLDG00358">
    <property type="entry name" value="Main_(cytGST)"/>
    <property type="match status" value="1"/>
</dbReference>
<dbReference type="Gene3D" id="3.40.30.10">
    <property type="entry name" value="Glutaredoxin"/>
    <property type="match status" value="1"/>
</dbReference>
<dbReference type="InterPro" id="IPR036249">
    <property type="entry name" value="Thioredoxin-like_sf"/>
</dbReference>
<dbReference type="GO" id="GO:0004364">
    <property type="term" value="F:glutathione transferase activity"/>
    <property type="evidence" value="ECO:0007669"/>
    <property type="project" value="InterPro"/>
</dbReference>
<dbReference type="PANTHER" id="PTHR45374:SF2">
    <property type="entry name" value="TCHQD CLASS GLUTATHIONE S-TRANSFERASE"/>
    <property type="match status" value="1"/>
</dbReference>
<dbReference type="InterPro" id="IPR036282">
    <property type="entry name" value="Glutathione-S-Trfase_C_sf"/>
</dbReference>
<comment type="caution">
    <text evidence="3">The sequence shown here is derived from an EMBL/GenBank/DDBJ whole genome shotgun (WGS) entry which is preliminary data.</text>
</comment>
<dbReference type="InterPro" id="IPR010987">
    <property type="entry name" value="Glutathione-S-Trfase_C-like"/>
</dbReference>
<organism evidence="3 4">
    <name type="scientific">Ceratodon purpureus</name>
    <name type="common">Fire moss</name>
    <name type="synonym">Dicranum purpureum</name>
    <dbReference type="NCBI Taxonomy" id="3225"/>
    <lineage>
        <taxon>Eukaryota</taxon>
        <taxon>Viridiplantae</taxon>
        <taxon>Streptophyta</taxon>
        <taxon>Embryophyta</taxon>
        <taxon>Bryophyta</taxon>
        <taxon>Bryophytina</taxon>
        <taxon>Bryopsida</taxon>
        <taxon>Dicranidae</taxon>
        <taxon>Pseudoditrichales</taxon>
        <taxon>Ditrichaceae</taxon>
        <taxon>Ceratodon</taxon>
    </lineage>
</organism>
<dbReference type="InterPro" id="IPR044617">
    <property type="entry name" value="TCHQD"/>
</dbReference>
<proteinExistence type="predicted"/>
<evidence type="ECO:0000313" key="4">
    <source>
        <dbReference type="Proteomes" id="UP000822688"/>
    </source>
</evidence>
<dbReference type="AlphaFoldDB" id="A0A8T0IJ52"/>